<keyword evidence="2" id="KW-1185">Reference proteome</keyword>
<proteinExistence type="predicted"/>
<evidence type="ECO:0000313" key="1">
    <source>
        <dbReference type="EMBL" id="KAK4104356.1"/>
    </source>
</evidence>
<evidence type="ECO:0000313" key="2">
    <source>
        <dbReference type="Proteomes" id="UP001305647"/>
    </source>
</evidence>
<name>A0AAN6QBD0_9PEZI</name>
<accession>A0AAN6QBD0</accession>
<protein>
    <submittedName>
        <fullName evidence="1">Uncharacterized protein</fullName>
    </submittedName>
</protein>
<organism evidence="1 2">
    <name type="scientific">Parathielavia hyrcaniae</name>
    <dbReference type="NCBI Taxonomy" id="113614"/>
    <lineage>
        <taxon>Eukaryota</taxon>
        <taxon>Fungi</taxon>
        <taxon>Dikarya</taxon>
        <taxon>Ascomycota</taxon>
        <taxon>Pezizomycotina</taxon>
        <taxon>Sordariomycetes</taxon>
        <taxon>Sordariomycetidae</taxon>
        <taxon>Sordariales</taxon>
        <taxon>Chaetomiaceae</taxon>
        <taxon>Parathielavia</taxon>
    </lineage>
</organism>
<gene>
    <name evidence="1" type="ORF">N658DRAFT_251270</name>
</gene>
<dbReference type="Proteomes" id="UP001305647">
    <property type="component" value="Unassembled WGS sequence"/>
</dbReference>
<comment type="caution">
    <text evidence="1">The sequence shown here is derived from an EMBL/GenBank/DDBJ whole genome shotgun (WGS) entry which is preliminary data.</text>
</comment>
<sequence>MRLRRLARRRGSGAGIHALVPCACARRASAQLTCWPWYSVLISRTVTSTLHMRHVPPSCSRIFSLPHKLALSACLFWRVSSVAFCLTFHARNPAGQRIASWVPAS</sequence>
<dbReference type="AlphaFoldDB" id="A0AAN6QBD0"/>
<reference evidence="1" key="1">
    <citation type="journal article" date="2023" name="Mol. Phylogenet. Evol.">
        <title>Genome-scale phylogeny and comparative genomics of the fungal order Sordariales.</title>
        <authorList>
            <person name="Hensen N."/>
            <person name="Bonometti L."/>
            <person name="Westerberg I."/>
            <person name="Brannstrom I.O."/>
            <person name="Guillou S."/>
            <person name="Cros-Aarteil S."/>
            <person name="Calhoun S."/>
            <person name="Haridas S."/>
            <person name="Kuo A."/>
            <person name="Mondo S."/>
            <person name="Pangilinan J."/>
            <person name="Riley R."/>
            <person name="LaButti K."/>
            <person name="Andreopoulos B."/>
            <person name="Lipzen A."/>
            <person name="Chen C."/>
            <person name="Yan M."/>
            <person name="Daum C."/>
            <person name="Ng V."/>
            <person name="Clum A."/>
            <person name="Steindorff A."/>
            <person name="Ohm R.A."/>
            <person name="Martin F."/>
            <person name="Silar P."/>
            <person name="Natvig D.O."/>
            <person name="Lalanne C."/>
            <person name="Gautier V."/>
            <person name="Ament-Velasquez S.L."/>
            <person name="Kruys A."/>
            <person name="Hutchinson M.I."/>
            <person name="Powell A.J."/>
            <person name="Barry K."/>
            <person name="Miller A.N."/>
            <person name="Grigoriev I.V."/>
            <person name="Debuchy R."/>
            <person name="Gladieux P."/>
            <person name="Hiltunen Thoren M."/>
            <person name="Johannesson H."/>
        </authorList>
    </citation>
    <scope>NUCLEOTIDE SEQUENCE</scope>
    <source>
        <strain evidence="1">CBS 757.83</strain>
    </source>
</reference>
<dbReference type="EMBL" id="MU863627">
    <property type="protein sequence ID" value="KAK4104356.1"/>
    <property type="molecule type" value="Genomic_DNA"/>
</dbReference>
<reference evidence="1" key="2">
    <citation type="submission" date="2023-05" db="EMBL/GenBank/DDBJ databases">
        <authorList>
            <consortium name="Lawrence Berkeley National Laboratory"/>
            <person name="Steindorff A."/>
            <person name="Hensen N."/>
            <person name="Bonometti L."/>
            <person name="Westerberg I."/>
            <person name="Brannstrom I.O."/>
            <person name="Guillou S."/>
            <person name="Cros-Aarteil S."/>
            <person name="Calhoun S."/>
            <person name="Haridas S."/>
            <person name="Kuo A."/>
            <person name="Mondo S."/>
            <person name="Pangilinan J."/>
            <person name="Riley R."/>
            <person name="Labutti K."/>
            <person name="Andreopoulos B."/>
            <person name="Lipzen A."/>
            <person name="Chen C."/>
            <person name="Yanf M."/>
            <person name="Daum C."/>
            <person name="Ng V."/>
            <person name="Clum A."/>
            <person name="Ohm R."/>
            <person name="Martin F."/>
            <person name="Silar P."/>
            <person name="Natvig D."/>
            <person name="Lalanne C."/>
            <person name="Gautier V."/>
            <person name="Ament-Velasquez S.L."/>
            <person name="Kruys A."/>
            <person name="Hutchinson M.I."/>
            <person name="Powell A.J."/>
            <person name="Barry K."/>
            <person name="Miller A.N."/>
            <person name="Grigoriev I.V."/>
            <person name="Debuchy R."/>
            <person name="Gladieux P."/>
            <person name="Thoren M.H."/>
            <person name="Johannesson H."/>
        </authorList>
    </citation>
    <scope>NUCLEOTIDE SEQUENCE</scope>
    <source>
        <strain evidence="1">CBS 757.83</strain>
    </source>
</reference>